<dbReference type="PANTHER" id="PTHR45947">
    <property type="entry name" value="SULFOQUINOVOSYL TRANSFERASE SQD2"/>
    <property type="match status" value="1"/>
</dbReference>
<evidence type="ECO:0000313" key="3">
    <source>
        <dbReference type="EMBL" id="OAD46830.1"/>
    </source>
</evidence>
<evidence type="ECO:0000313" key="4">
    <source>
        <dbReference type="Proteomes" id="UP000076923"/>
    </source>
</evidence>
<dbReference type="InterPro" id="IPR028098">
    <property type="entry name" value="Glyco_trans_4-like_N"/>
</dbReference>
<reference evidence="3 4" key="1">
    <citation type="submission" date="2016-02" db="EMBL/GenBank/DDBJ databases">
        <title>Draft genome sequence of Polaribacter atrinae KACC17473.</title>
        <authorList>
            <person name="Shin S.-K."/>
            <person name="Yi H."/>
        </authorList>
    </citation>
    <scope>NUCLEOTIDE SEQUENCE [LARGE SCALE GENOMIC DNA]</scope>
    <source>
        <strain evidence="3 4">KACC 17473</strain>
    </source>
</reference>
<dbReference type="AlphaFoldDB" id="A0A176TG19"/>
<dbReference type="SUPFAM" id="SSF53756">
    <property type="entry name" value="UDP-Glycosyltransferase/glycogen phosphorylase"/>
    <property type="match status" value="1"/>
</dbReference>
<dbReference type="InterPro" id="IPR001296">
    <property type="entry name" value="Glyco_trans_1"/>
</dbReference>
<dbReference type="PANTHER" id="PTHR45947:SF3">
    <property type="entry name" value="SULFOQUINOVOSYL TRANSFERASE SQD2"/>
    <property type="match status" value="1"/>
</dbReference>
<keyword evidence="4" id="KW-1185">Reference proteome</keyword>
<dbReference type="Gene3D" id="3.40.50.2000">
    <property type="entry name" value="Glycogen Phosphorylase B"/>
    <property type="match status" value="2"/>
</dbReference>
<evidence type="ECO:0008006" key="5">
    <source>
        <dbReference type="Google" id="ProtNLM"/>
    </source>
</evidence>
<dbReference type="InterPro" id="IPR050194">
    <property type="entry name" value="Glycosyltransferase_grp1"/>
</dbReference>
<dbReference type="OrthoDB" id="9790710at2"/>
<dbReference type="RefSeq" id="WP_068447148.1">
    <property type="nucleotide sequence ID" value="NZ_CP150660.1"/>
</dbReference>
<dbReference type="GO" id="GO:0016757">
    <property type="term" value="F:glycosyltransferase activity"/>
    <property type="evidence" value="ECO:0007669"/>
    <property type="project" value="InterPro"/>
</dbReference>
<protein>
    <recommendedName>
        <fullName evidence="5">Glycosyl transferase family 1</fullName>
    </recommendedName>
</protein>
<evidence type="ECO:0000259" key="2">
    <source>
        <dbReference type="Pfam" id="PF13439"/>
    </source>
</evidence>
<feature type="domain" description="Glycosyl transferase family 1" evidence="1">
    <location>
        <begin position="175"/>
        <end position="326"/>
    </location>
</feature>
<comment type="caution">
    <text evidence="3">The sequence shown here is derived from an EMBL/GenBank/DDBJ whole genome shotgun (WGS) entry which is preliminary data.</text>
</comment>
<accession>A0A176TG19</accession>
<gene>
    <name evidence="3" type="ORF">LPB303_00845</name>
</gene>
<organism evidence="3 4">
    <name type="scientific">Polaribacter atrinae</name>
    <dbReference type="NCBI Taxonomy" id="1333662"/>
    <lineage>
        <taxon>Bacteria</taxon>
        <taxon>Pseudomonadati</taxon>
        <taxon>Bacteroidota</taxon>
        <taxon>Flavobacteriia</taxon>
        <taxon>Flavobacteriales</taxon>
        <taxon>Flavobacteriaceae</taxon>
    </lineage>
</organism>
<dbReference type="EMBL" id="LVWE01000001">
    <property type="protein sequence ID" value="OAD46830.1"/>
    <property type="molecule type" value="Genomic_DNA"/>
</dbReference>
<evidence type="ECO:0000259" key="1">
    <source>
        <dbReference type="Pfam" id="PF00534"/>
    </source>
</evidence>
<dbReference type="STRING" id="1333662.LPB303_00845"/>
<name>A0A176TG19_9FLAO</name>
<dbReference type="Pfam" id="PF00534">
    <property type="entry name" value="Glycos_transf_1"/>
    <property type="match status" value="1"/>
</dbReference>
<dbReference type="Proteomes" id="UP000076923">
    <property type="component" value="Unassembled WGS sequence"/>
</dbReference>
<proteinExistence type="predicted"/>
<feature type="domain" description="Glycosyltransferase subfamily 4-like N-terminal" evidence="2">
    <location>
        <begin position="16"/>
        <end position="171"/>
    </location>
</feature>
<sequence>MIKILHIVENYSFSSGGIRTVVKNLTEELSNENYTSFILTSRKEKEDKSAYVVNSDKKPWLYSKEWKVKIHEICSEKKIDCIHIHGTWMFPQFIAAKYAIKNNIPFIITAHGMFEPWLWEQGKFKKKFYFNFFTKKYFSKATVVHSITGEETKNLKKLFINGNIEEIPNLIKEQKEDLNLIDKKEKYILYIGRLDEKKGIDLLIKSFIKINPKNVKLKIAGEFNVYKNNLEKIIESSNIDSNNIEFLGFVEAEAKHKLIKNAFVLAAPSHSEVIGMVNLEAAILKTPVITTYQTGLNKLWKENGGFLINPNQKELISSLEEVLKWSKEKQIEQGEKLYNFVLEKYTWKNRIEDWKKLYKSVL</sequence>
<dbReference type="Pfam" id="PF13439">
    <property type="entry name" value="Glyco_transf_4"/>
    <property type="match status" value="1"/>
</dbReference>